<reference evidence="1 2" key="1">
    <citation type="submission" date="2021-01" db="EMBL/GenBank/DDBJ databases">
        <title>Genomic Encyclopedia of Type Strains, Phase IV (KMG-IV): sequencing the most valuable type-strain genomes for metagenomic binning, comparative biology and taxonomic classification.</title>
        <authorList>
            <person name="Goeker M."/>
        </authorList>
    </citation>
    <scope>NUCLEOTIDE SEQUENCE [LARGE SCALE GENOMIC DNA]</scope>
    <source>
        <strain evidence="1 2">DSM 23711</strain>
    </source>
</reference>
<dbReference type="EMBL" id="JAFBDR010000012">
    <property type="protein sequence ID" value="MBM7571855.1"/>
    <property type="molecule type" value="Genomic_DNA"/>
</dbReference>
<sequence>MKENSITEYKISAVEAGEWKTAQNYIDLIYSDSALMYALTNFDVHSYWSEQEDKVNLTEYMEICLTKPNIVASV</sequence>
<dbReference type="Proteomes" id="UP001296943">
    <property type="component" value="Unassembled WGS sequence"/>
</dbReference>
<gene>
    <name evidence="1" type="ORF">JOC48_002356</name>
</gene>
<protein>
    <submittedName>
        <fullName evidence="1">Uncharacterized protein</fullName>
    </submittedName>
</protein>
<comment type="caution">
    <text evidence="1">The sequence shown here is derived from an EMBL/GenBank/DDBJ whole genome shotgun (WGS) entry which is preliminary data.</text>
</comment>
<accession>A0ABS2N154</accession>
<keyword evidence="2" id="KW-1185">Reference proteome</keyword>
<evidence type="ECO:0000313" key="1">
    <source>
        <dbReference type="EMBL" id="MBM7571855.1"/>
    </source>
</evidence>
<organism evidence="1 2">
    <name type="scientific">Aquibacillus albus</name>
    <dbReference type="NCBI Taxonomy" id="1168171"/>
    <lineage>
        <taxon>Bacteria</taxon>
        <taxon>Bacillati</taxon>
        <taxon>Bacillota</taxon>
        <taxon>Bacilli</taxon>
        <taxon>Bacillales</taxon>
        <taxon>Bacillaceae</taxon>
        <taxon>Aquibacillus</taxon>
    </lineage>
</organism>
<evidence type="ECO:0000313" key="2">
    <source>
        <dbReference type="Proteomes" id="UP001296943"/>
    </source>
</evidence>
<name>A0ABS2N154_9BACI</name>
<proteinExistence type="predicted"/>